<comment type="caution">
    <text evidence="1">The sequence shown here is derived from an EMBL/GenBank/DDBJ whole genome shotgun (WGS) entry which is preliminary data.</text>
</comment>
<sequence>ANILNECSKSDIIEASSTRVFNLIKKSELTHGSETNTCGKYGGKGHNY</sequence>
<dbReference type="Proteomes" id="UP000789860">
    <property type="component" value="Unassembled WGS sequence"/>
</dbReference>
<dbReference type="EMBL" id="CAJVPM010041400">
    <property type="protein sequence ID" value="CAG8706141.1"/>
    <property type="molecule type" value="Genomic_DNA"/>
</dbReference>
<keyword evidence="2" id="KW-1185">Reference proteome</keyword>
<proteinExistence type="predicted"/>
<accession>A0ACA9PEI3</accession>
<gene>
    <name evidence="1" type="ORF">SCALOS_LOCUS10692</name>
</gene>
<reference evidence="1" key="1">
    <citation type="submission" date="2021-06" db="EMBL/GenBank/DDBJ databases">
        <authorList>
            <person name="Kallberg Y."/>
            <person name="Tangrot J."/>
            <person name="Rosling A."/>
        </authorList>
    </citation>
    <scope>NUCLEOTIDE SEQUENCE</scope>
    <source>
        <strain evidence="1">AU212A</strain>
    </source>
</reference>
<evidence type="ECO:0000313" key="2">
    <source>
        <dbReference type="Proteomes" id="UP000789860"/>
    </source>
</evidence>
<evidence type="ECO:0000313" key="1">
    <source>
        <dbReference type="EMBL" id="CAG8706141.1"/>
    </source>
</evidence>
<feature type="non-terminal residue" evidence="1">
    <location>
        <position position="1"/>
    </location>
</feature>
<name>A0ACA9PEI3_9GLOM</name>
<organism evidence="1 2">
    <name type="scientific">Scutellospora calospora</name>
    <dbReference type="NCBI Taxonomy" id="85575"/>
    <lineage>
        <taxon>Eukaryota</taxon>
        <taxon>Fungi</taxon>
        <taxon>Fungi incertae sedis</taxon>
        <taxon>Mucoromycota</taxon>
        <taxon>Glomeromycotina</taxon>
        <taxon>Glomeromycetes</taxon>
        <taxon>Diversisporales</taxon>
        <taxon>Gigasporaceae</taxon>
        <taxon>Scutellospora</taxon>
    </lineage>
</organism>
<protein>
    <submittedName>
        <fullName evidence="1">4946_t:CDS:1</fullName>
    </submittedName>
</protein>